<evidence type="ECO:0000313" key="11">
    <source>
        <dbReference type="Proteomes" id="UP001501759"/>
    </source>
</evidence>
<dbReference type="SUPFAM" id="SSF52402">
    <property type="entry name" value="Adenine nucleotide alpha hydrolases-like"/>
    <property type="match status" value="1"/>
</dbReference>
<dbReference type="InterPro" id="IPR014729">
    <property type="entry name" value="Rossmann-like_a/b/a_fold"/>
</dbReference>
<dbReference type="NCBIfam" id="TIGR01536">
    <property type="entry name" value="asn_synth_AEB"/>
    <property type="match status" value="1"/>
</dbReference>
<evidence type="ECO:0000256" key="4">
    <source>
        <dbReference type="ARBA" id="ARBA00022741"/>
    </source>
</evidence>
<organism evidence="10 11">
    <name type="scientific">Streptomyces siamensis</name>
    <dbReference type="NCBI Taxonomy" id="1274986"/>
    <lineage>
        <taxon>Bacteria</taxon>
        <taxon>Bacillati</taxon>
        <taxon>Actinomycetota</taxon>
        <taxon>Actinomycetes</taxon>
        <taxon>Kitasatosporales</taxon>
        <taxon>Streptomycetaceae</taxon>
        <taxon>Streptomyces</taxon>
    </lineage>
</organism>
<keyword evidence="5" id="KW-0067">ATP-binding</keyword>
<proteinExistence type="inferred from homology"/>
<dbReference type="Pfam" id="PF00733">
    <property type="entry name" value="Asn_synthase"/>
    <property type="match status" value="1"/>
</dbReference>
<dbReference type="Pfam" id="PF13537">
    <property type="entry name" value="GATase_7"/>
    <property type="match status" value="1"/>
</dbReference>
<comment type="pathway">
    <text evidence="1">Amino-acid biosynthesis; L-asparagine biosynthesis; L-asparagine from L-aspartate (L-Gln route): step 1/1.</text>
</comment>
<keyword evidence="4" id="KW-0547">Nucleotide-binding</keyword>
<keyword evidence="11" id="KW-1185">Reference proteome</keyword>
<dbReference type="EC" id="6.3.5.4" evidence="3"/>
<keyword evidence="6" id="KW-0061">Asparagine biosynthesis</keyword>
<sequence length="608" mass="67741">MCGITGWASFHHDARTQAPAIEAMTAALTPRGPDAGGVWLGERAAIGHRRLAVIDLPGGVQPMTDRPGEPNLVLSYSGEVYNHHELRAQLANLGHRFRTRSDTEVVLRACAEWGEDVAEHLDGMFAFAVWDERAQKLLLVRDRLGVKPLHWAPVDGGLAFASEPKALFAHPEIRPRVDADGLREAYSLLFNTGPTVWSGVREVEPGGLLVLDRDGIRERRYWQLEAGRHTDDRDTTAERIRDLVGTAARAQLEADVPLCSLLSGGIDSTVLTALLADELRLREGANARIRSYAVDYSDQAAQFTADALRTGHDTPYAAEAGAFIGTDHSTVVLDPRALLDTEHRRAVVVARDSPIGVGDMDTSLYLLFGRIRRHSTVALSGEAADEMFGGYPWFHNPKALAAHTFPWLLVTGDEAAMPLNPELDLRIAEFRDDTYASALAAVPHLDGESPTEHRQREMQHLSLTRWLRQLLHRKDRLSMAQGLEVRVPYCDHRLAEYAFDTPWALKSFDGREKSLLRAAGAGLAPDSVLWRPKNHYPATHHPDYNRGLQDMAREALCLDQVRAIADETRIKPCLDTPPDRLEWGRRLRLERVVDLALWLDHHKPELAL</sequence>
<evidence type="ECO:0000256" key="5">
    <source>
        <dbReference type="ARBA" id="ARBA00022840"/>
    </source>
</evidence>
<evidence type="ECO:0000259" key="9">
    <source>
        <dbReference type="PROSITE" id="PS51278"/>
    </source>
</evidence>
<dbReference type="InterPro" id="IPR017932">
    <property type="entry name" value="GATase_2_dom"/>
</dbReference>
<evidence type="ECO:0000256" key="8">
    <source>
        <dbReference type="ARBA" id="ARBA00048741"/>
    </source>
</evidence>
<keyword evidence="7" id="KW-0315">Glutamine amidotransferase</keyword>
<dbReference type="InterPro" id="IPR051786">
    <property type="entry name" value="ASN_synthetase/amidase"/>
</dbReference>
<accession>A0ABP9J079</accession>
<protein>
    <recommendedName>
        <fullName evidence="3">asparagine synthase (glutamine-hydrolyzing)</fullName>
        <ecNumber evidence="3">6.3.5.4</ecNumber>
    </recommendedName>
</protein>
<reference evidence="11" key="1">
    <citation type="journal article" date="2019" name="Int. J. Syst. Evol. Microbiol.">
        <title>The Global Catalogue of Microorganisms (GCM) 10K type strain sequencing project: providing services to taxonomists for standard genome sequencing and annotation.</title>
        <authorList>
            <consortium name="The Broad Institute Genomics Platform"/>
            <consortium name="The Broad Institute Genome Sequencing Center for Infectious Disease"/>
            <person name="Wu L."/>
            <person name="Ma J."/>
        </authorList>
    </citation>
    <scope>NUCLEOTIDE SEQUENCE [LARGE SCALE GENOMIC DNA]</scope>
    <source>
        <strain evidence="11">JCM 18409</strain>
    </source>
</reference>
<dbReference type="InterPro" id="IPR033738">
    <property type="entry name" value="AsnB_N"/>
</dbReference>
<comment type="caution">
    <text evidence="10">The sequence shown here is derived from an EMBL/GenBank/DDBJ whole genome shotgun (WGS) entry which is preliminary data.</text>
</comment>
<dbReference type="PANTHER" id="PTHR43284:SF1">
    <property type="entry name" value="ASPARAGINE SYNTHETASE"/>
    <property type="match status" value="1"/>
</dbReference>
<dbReference type="RefSeq" id="WP_345651204.1">
    <property type="nucleotide sequence ID" value="NZ_BAABKB010000016.1"/>
</dbReference>
<dbReference type="CDD" id="cd00712">
    <property type="entry name" value="AsnB"/>
    <property type="match status" value="1"/>
</dbReference>
<dbReference type="PIRSF" id="PIRSF001589">
    <property type="entry name" value="Asn_synthetase_glu-h"/>
    <property type="match status" value="1"/>
</dbReference>
<evidence type="ECO:0000256" key="6">
    <source>
        <dbReference type="ARBA" id="ARBA00022888"/>
    </source>
</evidence>
<dbReference type="PANTHER" id="PTHR43284">
    <property type="entry name" value="ASPARAGINE SYNTHETASE (GLUTAMINE-HYDROLYZING)"/>
    <property type="match status" value="1"/>
</dbReference>
<feature type="domain" description="Glutamine amidotransferase type-2" evidence="9">
    <location>
        <begin position="2"/>
        <end position="214"/>
    </location>
</feature>
<dbReference type="Gene3D" id="3.40.50.620">
    <property type="entry name" value="HUPs"/>
    <property type="match status" value="1"/>
</dbReference>
<evidence type="ECO:0000256" key="2">
    <source>
        <dbReference type="ARBA" id="ARBA00005752"/>
    </source>
</evidence>
<dbReference type="Gene3D" id="3.60.20.10">
    <property type="entry name" value="Glutamine Phosphoribosylpyrophosphate, subunit 1, domain 1"/>
    <property type="match status" value="1"/>
</dbReference>
<evidence type="ECO:0000256" key="3">
    <source>
        <dbReference type="ARBA" id="ARBA00012737"/>
    </source>
</evidence>
<evidence type="ECO:0000256" key="1">
    <source>
        <dbReference type="ARBA" id="ARBA00005187"/>
    </source>
</evidence>
<name>A0ABP9J079_9ACTN</name>
<dbReference type="CDD" id="cd01991">
    <property type="entry name" value="Asn_synthase_B_C"/>
    <property type="match status" value="1"/>
</dbReference>
<dbReference type="InterPro" id="IPR029055">
    <property type="entry name" value="Ntn_hydrolases_N"/>
</dbReference>
<comment type="similarity">
    <text evidence="2">Belongs to the asparagine synthetase family.</text>
</comment>
<gene>
    <name evidence="10" type="primary">asnB_2</name>
    <name evidence="10" type="ORF">GCM10023335_42030</name>
</gene>
<comment type="catalytic activity">
    <reaction evidence="8">
        <text>L-aspartate + L-glutamine + ATP + H2O = L-asparagine + L-glutamate + AMP + diphosphate + H(+)</text>
        <dbReference type="Rhea" id="RHEA:12228"/>
        <dbReference type="ChEBI" id="CHEBI:15377"/>
        <dbReference type="ChEBI" id="CHEBI:15378"/>
        <dbReference type="ChEBI" id="CHEBI:29985"/>
        <dbReference type="ChEBI" id="CHEBI:29991"/>
        <dbReference type="ChEBI" id="CHEBI:30616"/>
        <dbReference type="ChEBI" id="CHEBI:33019"/>
        <dbReference type="ChEBI" id="CHEBI:58048"/>
        <dbReference type="ChEBI" id="CHEBI:58359"/>
        <dbReference type="ChEBI" id="CHEBI:456215"/>
        <dbReference type="EC" id="6.3.5.4"/>
    </reaction>
</comment>
<dbReference type="Proteomes" id="UP001501759">
    <property type="component" value="Unassembled WGS sequence"/>
</dbReference>
<dbReference type="InterPro" id="IPR006426">
    <property type="entry name" value="Asn_synth_AEB"/>
</dbReference>
<evidence type="ECO:0000256" key="7">
    <source>
        <dbReference type="ARBA" id="ARBA00022962"/>
    </source>
</evidence>
<dbReference type="SUPFAM" id="SSF56235">
    <property type="entry name" value="N-terminal nucleophile aminohydrolases (Ntn hydrolases)"/>
    <property type="match status" value="1"/>
</dbReference>
<evidence type="ECO:0000313" key="10">
    <source>
        <dbReference type="EMBL" id="GAA5016396.1"/>
    </source>
</evidence>
<dbReference type="PROSITE" id="PS51278">
    <property type="entry name" value="GATASE_TYPE_2"/>
    <property type="match status" value="1"/>
</dbReference>
<keyword evidence="6" id="KW-0028">Amino-acid biosynthesis</keyword>
<dbReference type="InterPro" id="IPR001962">
    <property type="entry name" value="Asn_synthase"/>
</dbReference>
<dbReference type="EMBL" id="BAABKB010000016">
    <property type="protein sequence ID" value="GAA5016396.1"/>
    <property type="molecule type" value="Genomic_DNA"/>
</dbReference>